<dbReference type="OrthoDB" id="508204at2759"/>
<dbReference type="Pfam" id="PF00590">
    <property type="entry name" value="TP_methylase"/>
    <property type="match status" value="1"/>
</dbReference>
<evidence type="ECO:0000256" key="4">
    <source>
        <dbReference type="ARBA" id="ARBA00022691"/>
    </source>
</evidence>
<dbReference type="GO" id="GO:0032259">
    <property type="term" value="P:methylation"/>
    <property type="evidence" value="ECO:0007669"/>
    <property type="project" value="UniProtKB-KW"/>
</dbReference>
<evidence type="ECO:0000256" key="3">
    <source>
        <dbReference type="ARBA" id="ARBA00022679"/>
    </source>
</evidence>
<dbReference type="NCBIfam" id="NF004790">
    <property type="entry name" value="PRK06136.1"/>
    <property type="match status" value="1"/>
</dbReference>
<keyword evidence="5" id="KW-0627">Porphyrin biosynthesis</keyword>
<dbReference type="GeneID" id="16074813"/>
<dbReference type="InterPro" id="IPR014777">
    <property type="entry name" value="4pyrrole_Mease_sub1"/>
</dbReference>
<dbReference type="CDD" id="cd11642">
    <property type="entry name" value="SUMT"/>
    <property type="match status" value="1"/>
</dbReference>
<dbReference type="Gene3D" id="3.40.1010.10">
    <property type="entry name" value="Cobalt-precorrin-4 Transmethylase, Domain 1"/>
    <property type="match status" value="1"/>
</dbReference>
<evidence type="ECO:0000259" key="7">
    <source>
        <dbReference type="Pfam" id="PF00590"/>
    </source>
</evidence>
<dbReference type="OMA" id="TPAWVVE"/>
<dbReference type="STRING" id="946362.F2U900"/>
<proteinExistence type="predicted"/>
<dbReference type="PROSITE" id="PS00839">
    <property type="entry name" value="SUMT_1"/>
    <property type="match status" value="1"/>
</dbReference>
<dbReference type="EC" id="2.1.1.107" evidence="1"/>
<dbReference type="InterPro" id="IPR035996">
    <property type="entry name" value="4pyrrol_Methylase_sf"/>
</dbReference>
<keyword evidence="2 8" id="KW-0489">Methyltransferase</keyword>
<evidence type="ECO:0000313" key="8">
    <source>
        <dbReference type="EMBL" id="EGD73203.1"/>
    </source>
</evidence>
<dbReference type="Gene3D" id="3.30.950.10">
    <property type="entry name" value="Methyltransferase, Cobalt-precorrin-4 Transmethylase, Domain 2"/>
    <property type="match status" value="1"/>
</dbReference>
<accession>F2U900</accession>
<dbReference type="InParanoid" id="F2U900"/>
<dbReference type="RefSeq" id="XP_004994234.1">
    <property type="nucleotide sequence ID" value="XM_004994177.1"/>
</dbReference>
<evidence type="ECO:0000256" key="1">
    <source>
        <dbReference type="ARBA" id="ARBA00012162"/>
    </source>
</evidence>
<keyword evidence="9" id="KW-1185">Reference proteome</keyword>
<dbReference type="NCBIfam" id="TIGR01469">
    <property type="entry name" value="cobA_cysG_Cterm"/>
    <property type="match status" value="1"/>
</dbReference>
<dbReference type="AlphaFoldDB" id="F2U900"/>
<evidence type="ECO:0000256" key="2">
    <source>
        <dbReference type="ARBA" id="ARBA00022603"/>
    </source>
</evidence>
<evidence type="ECO:0000256" key="6">
    <source>
        <dbReference type="SAM" id="SignalP"/>
    </source>
</evidence>
<dbReference type="InterPro" id="IPR050161">
    <property type="entry name" value="Siro_Cobalamin_biosynth"/>
</dbReference>
<dbReference type="EMBL" id="GL832965">
    <property type="protein sequence ID" value="EGD73203.1"/>
    <property type="molecule type" value="Genomic_DNA"/>
</dbReference>
<dbReference type="PANTHER" id="PTHR45790:SF3">
    <property type="entry name" value="S-ADENOSYL-L-METHIONINE-DEPENDENT UROPORPHYRINOGEN III METHYLTRANSFERASE, CHLOROPLASTIC"/>
    <property type="match status" value="1"/>
</dbReference>
<dbReference type="GO" id="GO:0004851">
    <property type="term" value="F:uroporphyrin-III C-methyltransferase activity"/>
    <property type="evidence" value="ECO:0007669"/>
    <property type="project" value="UniProtKB-EC"/>
</dbReference>
<dbReference type="eggNOG" id="KOG1527">
    <property type="taxonomic scope" value="Eukaryota"/>
</dbReference>
<gene>
    <name evidence="8" type="ORF">PTSG_04917</name>
</gene>
<feature type="signal peptide" evidence="6">
    <location>
        <begin position="1"/>
        <end position="22"/>
    </location>
</feature>
<evidence type="ECO:0000256" key="5">
    <source>
        <dbReference type="ARBA" id="ARBA00023244"/>
    </source>
</evidence>
<dbReference type="PANTHER" id="PTHR45790">
    <property type="entry name" value="SIROHEME SYNTHASE-RELATED"/>
    <property type="match status" value="1"/>
</dbReference>
<sequence length="305" mass="31504">MFGRRLLGAAVAGTAAVAAAMAQQHMANAQPREGTTAATTIATRTATTTATRTTDAQTRPTTAAAGKVYLVGAGPGAADLLTLRGRDVIARADVVVHDALIGDDILKHCRADAEVIRKGKRGQDPKSATQEEINELLVAKCQAGLTVARVKGGDPLIFGRAADEMRALHKAGCAWELVPGVSSVFAGPAAAHVLLTHKRWSSAVAIATGHDPDSLDMGALARMDTVVFIMAGATLPVIVEKLQACGRTGATPVAVIKHATLPNQRIWTGTLDTIVDAVAGERLSPSVVVIGDVAQFAANHGLNLL</sequence>
<dbReference type="KEGG" id="sre:PTSG_04917"/>
<keyword evidence="3 8" id="KW-0808">Transferase</keyword>
<organism evidence="9">
    <name type="scientific">Salpingoeca rosetta (strain ATCC 50818 / BSB-021)</name>
    <dbReference type="NCBI Taxonomy" id="946362"/>
    <lineage>
        <taxon>Eukaryota</taxon>
        <taxon>Choanoflagellata</taxon>
        <taxon>Craspedida</taxon>
        <taxon>Salpingoecidae</taxon>
        <taxon>Salpingoeca</taxon>
    </lineage>
</organism>
<dbReference type="FunFam" id="3.40.1010.10:FF:000001">
    <property type="entry name" value="Siroheme synthase"/>
    <property type="match status" value="1"/>
</dbReference>
<dbReference type="InterPro" id="IPR003043">
    <property type="entry name" value="Uropor_MeTrfase_CS"/>
</dbReference>
<evidence type="ECO:0000313" key="9">
    <source>
        <dbReference type="Proteomes" id="UP000007799"/>
    </source>
</evidence>
<feature type="chain" id="PRO_5003288504" description="uroporphyrinogen-III C-methyltransferase" evidence="6">
    <location>
        <begin position="23"/>
        <end position="305"/>
    </location>
</feature>
<feature type="domain" description="Tetrapyrrole methylase" evidence="7">
    <location>
        <begin position="67"/>
        <end position="274"/>
    </location>
</feature>
<dbReference type="GO" id="GO:0019354">
    <property type="term" value="P:siroheme biosynthetic process"/>
    <property type="evidence" value="ECO:0007669"/>
    <property type="project" value="InterPro"/>
</dbReference>
<protein>
    <recommendedName>
        <fullName evidence="1">uroporphyrinogen-III C-methyltransferase</fullName>
        <ecNumber evidence="1">2.1.1.107</ecNumber>
    </recommendedName>
</protein>
<keyword evidence="6" id="KW-0732">Signal</keyword>
<name>F2U900_SALR5</name>
<keyword evidence="4" id="KW-0949">S-adenosyl-L-methionine</keyword>
<dbReference type="SUPFAM" id="SSF53790">
    <property type="entry name" value="Tetrapyrrole methylase"/>
    <property type="match status" value="1"/>
</dbReference>
<dbReference type="InterPro" id="IPR014776">
    <property type="entry name" value="4pyrrole_Mease_sub2"/>
</dbReference>
<dbReference type="Proteomes" id="UP000007799">
    <property type="component" value="Unassembled WGS sequence"/>
</dbReference>
<reference evidence="8" key="1">
    <citation type="submission" date="2009-08" db="EMBL/GenBank/DDBJ databases">
        <title>Annotation of Salpingoeca rosetta.</title>
        <authorList>
            <consortium name="The Broad Institute Genome Sequencing Platform"/>
            <person name="Russ C."/>
            <person name="Cuomo C."/>
            <person name="Burger G."/>
            <person name="Gray M.W."/>
            <person name="Holland P.W.H."/>
            <person name="King N."/>
            <person name="Lang F.B.F."/>
            <person name="Roger A.J."/>
            <person name="Ruiz-Trillo I."/>
            <person name="Young S.K."/>
            <person name="Zeng Q."/>
            <person name="Gargeya S."/>
            <person name="Alvarado L."/>
            <person name="Berlin A."/>
            <person name="Chapman S.B."/>
            <person name="Chen Z."/>
            <person name="Freedman E."/>
            <person name="Gellesch M."/>
            <person name="Goldberg J."/>
            <person name="Griggs A."/>
            <person name="Gujja S."/>
            <person name="Heilman E."/>
            <person name="Heiman D."/>
            <person name="Howarth C."/>
            <person name="Mehta T."/>
            <person name="Neiman D."/>
            <person name="Pearson M."/>
            <person name="Roberts A."/>
            <person name="Saif S."/>
            <person name="Shea T."/>
            <person name="Shenoy N."/>
            <person name="Sisk P."/>
            <person name="Stolte C."/>
            <person name="Sykes S."/>
            <person name="White J."/>
            <person name="Yandava C."/>
            <person name="Haas B."/>
            <person name="Nusbaum C."/>
            <person name="Birren B."/>
        </authorList>
    </citation>
    <scope>NUCLEOTIDE SEQUENCE [LARGE SCALE GENOMIC DNA]</scope>
    <source>
        <strain evidence="8">ATCC 50818</strain>
    </source>
</reference>
<dbReference type="InterPro" id="IPR000878">
    <property type="entry name" value="4pyrrol_Mease"/>
</dbReference>
<dbReference type="InterPro" id="IPR006366">
    <property type="entry name" value="CobA/CysG_C"/>
</dbReference>